<reference evidence="2" key="1">
    <citation type="journal article" date="2020" name="Appl. Environ. Microbiol.">
        <title>Diazotrophic Anaeromyxobacter Isolates from Soils.</title>
        <authorList>
            <person name="Masuda Y."/>
            <person name="Yamanaka H."/>
            <person name="Xu Z.X."/>
            <person name="Shiratori Y."/>
            <person name="Aono T."/>
            <person name="Amachi S."/>
            <person name="Senoo K."/>
            <person name="Itoh H."/>
        </authorList>
    </citation>
    <scope>NUCLEOTIDE SEQUENCE [LARGE SCALE GENOMIC DNA]</scope>
    <source>
        <strain evidence="2">R267</strain>
    </source>
</reference>
<name>A0A7I9VJE9_9BACT</name>
<comment type="caution">
    <text evidence="1">The sequence shown here is derived from an EMBL/GenBank/DDBJ whole genome shotgun (WGS) entry which is preliminary data.</text>
</comment>
<evidence type="ECO:0000313" key="1">
    <source>
        <dbReference type="EMBL" id="GEJ56546.1"/>
    </source>
</evidence>
<protein>
    <submittedName>
        <fullName evidence="1">Uncharacterized protein</fullName>
    </submittedName>
</protein>
<dbReference type="Proteomes" id="UP000503640">
    <property type="component" value="Unassembled WGS sequence"/>
</dbReference>
<dbReference type="AlphaFoldDB" id="A0A7I9VJE9"/>
<keyword evidence="2" id="KW-1185">Reference proteome</keyword>
<evidence type="ECO:0000313" key="2">
    <source>
        <dbReference type="Proteomes" id="UP000503640"/>
    </source>
</evidence>
<dbReference type="EMBL" id="BJTG01000003">
    <property type="protein sequence ID" value="GEJ56546.1"/>
    <property type="molecule type" value="Genomic_DNA"/>
</dbReference>
<sequence>MRVPSLLFAAAVVAALPSAGRADGPGACHCYRERTFDLERPGAADPYILATSRSSLLSAAFGPPKRELVEAVMTGTSPDDLWVAHWAASRIGADPSRLLEAKKAGGSWKAALAPPGRLGKAFEGALSRGAPDGELAALAVDDVLTSRLRAEPAAVAALHEAGASPSEAILAVVLADRLQTKPATVLASVKGGHATWGQVLQGLGLTPKDVDPLVRQLESR</sequence>
<organism evidence="1 2">
    <name type="scientific">Anaeromyxobacter diazotrophicus</name>
    <dbReference type="NCBI Taxonomy" id="2590199"/>
    <lineage>
        <taxon>Bacteria</taxon>
        <taxon>Pseudomonadati</taxon>
        <taxon>Myxococcota</taxon>
        <taxon>Myxococcia</taxon>
        <taxon>Myxococcales</taxon>
        <taxon>Cystobacterineae</taxon>
        <taxon>Anaeromyxobacteraceae</taxon>
        <taxon>Anaeromyxobacter</taxon>
    </lineage>
</organism>
<accession>A0A7I9VJE9</accession>
<dbReference type="RefSeq" id="WP_176064058.1">
    <property type="nucleotide sequence ID" value="NZ_BJTG01000003.1"/>
</dbReference>
<gene>
    <name evidence="1" type="ORF">AMYX_12870</name>
</gene>
<proteinExistence type="predicted"/>